<keyword evidence="6" id="KW-0675">Receptor</keyword>
<dbReference type="GO" id="GO:0030425">
    <property type="term" value="C:dendrite"/>
    <property type="evidence" value="ECO:0007669"/>
    <property type="project" value="TreeGrafter"/>
</dbReference>
<sequence length="142" mass="15887">IVREANAFYGDQLLAVVLTAFVCTVISLSAIVIYYLHENVTGTINAGILCSSHISLLLLVAYLSTNVTESADEMVRTVCRLINMETDDELRDQLEEFFLQLSKQKVELSACGFFDLNYQIVTPMAGAITTYMIFLIQFESLK</sequence>
<feature type="transmembrane region" description="Helical" evidence="8">
    <location>
        <begin position="116"/>
        <end position="136"/>
    </location>
</feature>
<feature type="non-terminal residue" evidence="9">
    <location>
        <position position="1"/>
    </location>
</feature>
<keyword evidence="7" id="KW-0807">Transducer</keyword>
<evidence type="ECO:0000256" key="1">
    <source>
        <dbReference type="ARBA" id="ARBA00004651"/>
    </source>
</evidence>
<gene>
    <name evidence="9" type="ORF">g.55769</name>
</gene>
<evidence type="ECO:0000256" key="7">
    <source>
        <dbReference type="ARBA" id="ARBA00023224"/>
    </source>
</evidence>
<accession>A0A1B6I201</accession>
<keyword evidence="4 8" id="KW-1133">Transmembrane helix</keyword>
<evidence type="ECO:0000256" key="2">
    <source>
        <dbReference type="ARBA" id="ARBA00022475"/>
    </source>
</evidence>
<comment type="subcellular location">
    <subcellularLocation>
        <location evidence="1">Cell membrane</location>
        <topology evidence="1">Multi-pass membrane protein</topology>
    </subcellularLocation>
</comment>
<reference evidence="9" key="1">
    <citation type="submission" date="2015-11" db="EMBL/GenBank/DDBJ databases">
        <title>De novo transcriptome assembly of four potential Pierce s Disease insect vectors from Arizona vineyards.</title>
        <authorList>
            <person name="Tassone E.E."/>
        </authorList>
    </citation>
    <scope>NUCLEOTIDE SEQUENCE</scope>
</reference>
<organism evidence="9">
    <name type="scientific">Homalodisca liturata</name>
    <dbReference type="NCBI Taxonomy" id="320908"/>
    <lineage>
        <taxon>Eukaryota</taxon>
        <taxon>Metazoa</taxon>
        <taxon>Ecdysozoa</taxon>
        <taxon>Arthropoda</taxon>
        <taxon>Hexapoda</taxon>
        <taxon>Insecta</taxon>
        <taxon>Pterygota</taxon>
        <taxon>Neoptera</taxon>
        <taxon>Paraneoptera</taxon>
        <taxon>Hemiptera</taxon>
        <taxon>Auchenorrhyncha</taxon>
        <taxon>Membracoidea</taxon>
        <taxon>Cicadellidae</taxon>
        <taxon>Cicadellinae</taxon>
        <taxon>Proconiini</taxon>
        <taxon>Homalodisca</taxon>
    </lineage>
</organism>
<dbReference type="EMBL" id="GECU01026739">
    <property type="protein sequence ID" value="JAS80967.1"/>
    <property type="molecule type" value="Transcribed_RNA"/>
</dbReference>
<dbReference type="GO" id="GO:0043025">
    <property type="term" value="C:neuronal cell body"/>
    <property type="evidence" value="ECO:0007669"/>
    <property type="project" value="TreeGrafter"/>
</dbReference>
<evidence type="ECO:0000256" key="3">
    <source>
        <dbReference type="ARBA" id="ARBA00022692"/>
    </source>
</evidence>
<dbReference type="AlphaFoldDB" id="A0A1B6I201"/>
<keyword evidence="2" id="KW-1003">Cell membrane</keyword>
<dbReference type="PANTHER" id="PTHR21143:SF121">
    <property type="entry name" value="GUSTATORY AND ODORANT RECEPTOR 21A"/>
    <property type="match status" value="1"/>
</dbReference>
<evidence type="ECO:0000256" key="5">
    <source>
        <dbReference type="ARBA" id="ARBA00023136"/>
    </source>
</evidence>
<evidence type="ECO:0000256" key="4">
    <source>
        <dbReference type="ARBA" id="ARBA00022989"/>
    </source>
</evidence>
<dbReference type="InterPro" id="IPR013604">
    <property type="entry name" value="7TM_chemorcpt"/>
</dbReference>
<dbReference type="GO" id="GO:0030424">
    <property type="term" value="C:axon"/>
    <property type="evidence" value="ECO:0007669"/>
    <property type="project" value="TreeGrafter"/>
</dbReference>
<evidence type="ECO:0008006" key="10">
    <source>
        <dbReference type="Google" id="ProtNLM"/>
    </source>
</evidence>
<evidence type="ECO:0000313" key="9">
    <source>
        <dbReference type="EMBL" id="JAS80967.1"/>
    </source>
</evidence>
<evidence type="ECO:0000256" key="6">
    <source>
        <dbReference type="ARBA" id="ARBA00023170"/>
    </source>
</evidence>
<dbReference type="GO" id="GO:0007165">
    <property type="term" value="P:signal transduction"/>
    <property type="evidence" value="ECO:0007669"/>
    <property type="project" value="UniProtKB-KW"/>
</dbReference>
<name>A0A1B6I201_9HEMI</name>
<keyword evidence="5 8" id="KW-0472">Membrane</keyword>
<evidence type="ECO:0000256" key="8">
    <source>
        <dbReference type="SAM" id="Phobius"/>
    </source>
</evidence>
<feature type="transmembrane region" description="Helical" evidence="8">
    <location>
        <begin position="43"/>
        <end position="64"/>
    </location>
</feature>
<keyword evidence="3 8" id="KW-0812">Transmembrane</keyword>
<dbReference type="GO" id="GO:0005886">
    <property type="term" value="C:plasma membrane"/>
    <property type="evidence" value="ECO:0007669"/>
    <property type="project" value="UniProtKB-SubCell"/>
</dbReference>
<dbReference type="GO" id="GO:0050909">
    <property type="term" value="P:sensory perception of taste"/>
    <property type="evidence" value="ECO:0007669"/>
    <property type="project" value="InterPro"/>
</dbReference>
<protein>
    <recommendedName>
        <fullName evidence="10">Gustatory receptor</fullName>
    </recommendedName>
</protein>
<proteinExistence type="predicted"/>
<dbReference type="Pfam" id="PF08395">
    <property type="entry name" value="7tm_7"/>
    <property type="match status" value="1"/>
</dbReference>
<dbReference type="PANTHER" id="PTHR21143">
    <property type="entry name" value="INVERTEBRATE GUSTATORY RECEPTOR"/>
    <property type="match status" value="1"/>
</dbReference>
<feature type="transmembrane region" description="Helical" evidence="8">
    <location>
        <begin position="12"/>
        <end position="36"/>
    </location>
</feature>